<dbReference type="eggNOG" id="COG0248">
    <property type="taxonomic scope" value="Bacteria"/>
</dbReference>
<evidence type="ECO:0000259" key="1">
    <source>
        <dbReference type="Pfam" id="PF02541"/>
    </source>
</evidence>
<dbReference type="PANTHER" id="PTHR30005:SF13">
    <property type="entry name" value="EXOPOLYPHOSPHATASE 2"/>
    <property type="match status" value="1"/>
</dbReference>
<dbReference type="InterPro" id="IPR050273">
    <property type="entry name" value="GppA/Ppx_hydrolase"/>
</dbReference>
<evidence type="ECO:0000313" key="2">
    <source>
        <dbReference type="EMBL" id="BAK37491.1"/>
    </source>
</evidence>
<keyword evidence="3" id="KW-1185">Reference proteome</keyword>
<organism evidence="2 3">
    <name type="scientific">Microlunatus phosphovorus (strain ATCC 700054 / DSM 10555 / JCM 9379 / NBRC 101784 / NCIMB 13414 / VKM Ac-1990 / NM-1)</name>
    <dbReference type="NCBI Taxonomy" id="1032480"/>
    <lineage>
        <taxon>Bacteria</taxon>
        <taxon>Bacillati</taxon>
        <taxon>Actinomycetota</taxon>
        <taxon>Actinomycetes</taxon>
        <taxon>Propionibacteriales</taxon>
        <taxon>Propionibacteriaceae</taxon>
        <taxon>Microlunatus</taxon>
    </lineage>
</organism>
<sequence>MATEPVRVGAIDCGTNSIRLLIAEARVDGSLIDLVRELEIVRLGQGVDATGELHPDALARTFAAAERYGEQLRAYGVRPERTRVVATSATRDARNVEDFDAGMAARLGVRPEIISGTEEARLSFTGALSGVRVASDGPILVMDIGGGSTELVLGDRTGRIDRAVSLNIGSVRLTERFGLVGPLTTEARQSAAAYVDGLLDQLEWPSGLLGQIGSWIGVAGTVTTMSALKQGLISYDRSKVHGSVLSLAEIAGLSNRLATLTTEEIHDLGVPAGRADVITAGSLIADRVANRVGRPMIVSESDILDGIVLGLLAR</sequence>
<dbReference type="InterPro" id="IPR003695">
    <property type="entry name" value="Ppx_GppA_N"/>
</dbReference>
<dbReference type="STRING" id="1032480.MLP_44770"/>
<dbReference type="SUPFAM" id="SSF53067">
    <property type="entry name" value="Actin-like ATPase domain"/>
    <property type="match status" value="2"/>
</dbReference>
<dbReference type="KEGG" id="mph:MLP_44770"/>
<dbReference type="PANTHER" id="PTHR30005">
    <property type="entry name" value="EXOPOLYPHOSPHATASE"/>
    <property type="match status" value="1"/>
</dbReference>
<feature type="domain" description="Ppx/GppA phosphatase N-terminal" evidence="1">
    <location>
        <begin position="26"/>
        <end position="311"/>
    </location>
</feature>
<dbReference type="EMBL" id="AP012204">
    <property type="protein sequence ID" value="BAK37491.1"/>
    <property type="molecule type" value="Genomic_DNA"/>
</dbReference>
<dbReference type="HOGENOM" id="CLU_025908_1_2_11"/>
<dbReference type="Pfam" id="PF02541">
    <property type="entry name" value="Ppx-GppA"/>
    <property type="match status" value="1"/>
</dbReference>
<name>F5XTP2_MICPN</name>
<dbReference type="InterPro" id="IPR043129">
    <property type="entry name" value="ATPase_NBD"/>
</dbReference>
<dbReference type="Gene3D" id="3.30.420.150">
    <property type="entry name" value="Exopolyphosphatase. Domain 2"/>
    <property type="match status" value="1"/>
</dbReference>
<accession>F5XTP2</accession>
<proteinExistence type="predicted"/>
<dbReference type="RefSeq" id="WP_013865325.1">
    <property type="nucleotide sequence ID" value="NC_015635.1"/>
</dbReference>
<keyword evidence="2" id="KW-0378">Hydrolase</keyword>
<reference evidence="2 3" key="1">
    <citation type="submission" date="2011-05" db="EMBL/GenBank/DDBJ databases">
        <title>Whole genome sequence of Microlunatus phosphovorus NM-1.</title>
        <authorList>
            <person name="Hosoyama A."/>
            <person name="Sasaki K."/>
            <person name="Harada T."/>
            <person name="Igarashi R."/>
            <person name="Kawakoshi A."/>
            <person name="Sasagawa M."/>
            <person name="Fukada J."/>
            <person name="Nakamura S."/>
            <person name="Katano Y."/>
            <person name="Hanada S."/>
            <person name="Kamagata Y."/>
            <person name="Nakamura N."/>
            <person name="Yamazaki S."/>
            <person name="Fujita N."/>
        </authorList>
    </citation>
    <scope>NUCLEOTIDE SEQUENCE [LARGE SCALE GENOMIC DNA]</scope>
    <source>
        <strain evidence="3">ATCC 700054 / DSM 10555 / JCM 9379 / NBRC 101784 / NCIMB 13414 / VKM Ac-1990 / NM-1</strain>
    </source>
</reference>
<dbReference type="Proteomes" id="UP000007947">
    <property type="component" value="Chromosome"/>
</dbReference>
<evidence type="ECO:0000313" key="3">
    <source>
        <dbReference type="Proteomes" id="UP000007947"/>
    </source>
</evidence>
<dbReference type="Gene3D" id="3.30.420.40">
    <property type="match status" value="1"/>
</dbReference>
<gene>
    <name evidence="2" type="primary">ppx</name>
    <name evidence="2" type="ordered locus">MLP_44770</name>
</gene>
<dbReference type="CDD" id="cd24054">
    <property type="entry name" value="ASKHA_NBD_AaPPX-GppA_MtPPX2-like"/>
    <property type="match status" value="1"/>
</dbReference>
<dbReference type="EC" id="3.6.1.11" evidence="2"/>
<dbReference type="GO" id="GO:0004309">
    <property type="term" value="F:exopolyphosphatase activity"/>
    <property type="evidence" value="ECO:0007669"/>
    <property type="project" value="UniProtKB-EC"/>
</dbReference>
<dbReference type="AlphaFoldDB" id="F5XTP2"/>
<protein>
    <submittedName>
        <fullName evidence="2">Exopolyphosphatase</fullName>
        <ecNumber evidence="2">3.6.1.11</ecNumber>
    </submittedName>
</protein>